<dbReference type="GO" id="GO:0006094">
    <property type="term" value="P:gluconeogenesis"/>
    <property type="evidence" value="ECO:0007669"/>
    <property type="project" value="UniProtKB-UniRule"/>
</dbReference>
<proteinExistence type="inferred from homology"/>
<dbReference type="GO" id="GO:0042132">
    <property type="term" value="F:fructose 1,6-bisphosphate 1-phosphatase activity"/>
    <property type="evidence" value="ECO:0007669"/>
    <property type="project" value="UniProtKB-UniRule"/>
</dbReference>
<protein>
    <recommendedName>
        <fullName evidence="4">Fructose-1,6-bisphosphatase class 3</fullName>
        <shortName evidence="4">FBPase class 3</shortName>
        <ecNumber evidence="4">3.1.3.11</ecNumber>
    </recommendedName>
    <alternativeName>
        <fullName evidence="4">D-fructose-1,6-bisphosphate 1-phosphohydrolase class 3</fullName>
    </alternativeName>
</protein>
<keyword evidence="6" id="KW-1185">Reference proteome</keyword>
<evidence type="ECO:0000313" key="5">
    <source>
        <dbReference type="EMBL" id="TGD23007.1"/>
    </source>
</evidence>
<dbReference type="SUPFAM" id="SSF56300">
    <property type="entry name" value="Metallo-dependent phosphatases"/>
    <property type="match status" value="1"/>
</dbReference>
<dbReference type="Pfam" id="PF06874">
    <property type="entry name" value="FBPase_2"/>
    <property type="match status" value="1"/>
</dbReference>
<comment type="pathway">
    <text evidence="4">Carbohydrate biosynthesis; gluconeogenesis.</text>
</comment>
<evidence type="ECO:0000256" key="3">
    <source>
        <dbReference type="ARBA" id="ARBA00023277"/>
    </source>
</evidence>
<comment type="similarity">
    <text evidence="4">Belongs to the FBPase class 3 family.</text>
</comment>
<dbReference type="InterPro" id="IPR009164">
    <property type="entry name" value="FBPtase_class3"/>
</dbReference>
<dbReference type="InterPro" id="IPR029052">
    <property type="entry name" value="Metallo-depent_PP-like"/>
</dbReference>
<comment type="cofactor">
    <cofactor evidence="4">
        <name>Mn(2+)</name>
        <dbReference type="ChEBI" id="CHEBI:29035"/>
    </cofactor>
</comment>
<evidence type="ECO:0000256" key="1">
    <source>
        <dbReference type="ARBA" id="ARBA00022801"/>
    </source>
</evidence>
<name>A0A4Z0JLL8_9LACO</name>
<dbReference type="OrthoDB" id="9779903at2"/>
<accession>A0A4Z0JLL8</accession>
<organism evidence="5 6">
    <name type="scientific">Companilactobacillus suantsaicola</name>
    <dbReference type="NCBI Taxonomy" id="2487723"/>
    <lineage>
        <taxon>Bacteria</taxon>
        <taxon>Bacillati</taxon>
        <taxon>Bacillota</taxon>
        <taxon>Bacilli</taxon>
        <taxon>Lactobacillales</taxon>
        <taxon>Lactobacillaceae</taxon>
        <taxon>Companilactobacillus</taxon>
    </lineage>
</organism>
<dbReference type="EMBL" id="RKLY01000016">
    <property type="protein sequence ID" value="TGD23007.1"/>
    <property type="molecule type" value="Genomic_DNA"/>
</dbReference>
<evidence type="ECO:0000313" key="6">
    <source>
        <dbReference type="Proteomes" id="UP000298021"/>
    </source>
</evidence>
<evidence type="ECO:0000256" key="2">
    <source>
        <dbReference type="ARBA" id="ARBA00023211"/>
    </source>
</evidence>
<evidence type="ECO:0000256" key="4">
    <source>
        <dbReference type="HAMAP-Rule" id="MF_01854"/>
    </source>
</evidence>
<comment type="caution">
    <text evidence="5">The sequence shown here is derived from an EMBL/GenBank/DDBJ whole genome shotgun (WGS) entry which is preliminary data.</text>
</comment>
<dbReference type="UniPathway" id="UPA00138"/>
<dbReference type="Proteomes" id="UP000298021">
    <property type="component" value="Unassembled WGS sequence"/>
</dbReference>
<dbReference type="HAMAP" id="MF_01854">
    <property type="entry name" value="FBPase_class3"/>
    <property type="match status" value="1"/>
</dbReference>
<dbReference type="EC" id="3.1.3.11" evidence="4"/>
<reference evidence="5 6" key="1">
    <citation type="submission" date="2018-10" db="EMBL/GenBank/DDBJ databases">
        <title>Lactobacillus sp. R7 and Lactobacillus sp. R19 isolated from fermented mustard green product of Taiwan.</title>
        <authorList>
            <person name="Lin S.-T."/>
        </authorList>
    </citation>
    <scope>NUCLEOTIDE SEQUENCE [LARGE SCALE GENOMIC DNA]</scope>
    <source>
        <strain evidence="5 6">BCRC 81127</strain>
    </source>
</reference>
<dbReference type="AlphaFoldDB" id="A0A4Z0JLL8"/>
<sequence>MRYHISETIIFGGRVLEDKFKEKFLSKSELQTEIINLSAELELPKGTETFISDVHGDFGRFSHIMRSGAGNISRKVEDLFEGRLTTLNQKKLSCLIYYPSQVIRGMKFKITNRQELDQWYMDAFNHLIEILRYATNKYPKNLVKKSIEPNYWTTIENMLLIDGKYKTKNDYSQGMLKSIVKLGMADDFIVATCHAIQRLSIERIHIVGDIYDRGAHPNLVLNYLVDHWQNFDIQWGNHDILWMGTMAGSKLCMANLIRLCARYHNLGLLRDAYDIDLTSLITFARHFYRPLPNFEENLEIAPKIPEEERITDNCVQQAAAIMQFKLEGQAIKRRPEFHMEDRLLLDKLSQGKNLIELNGQEYEINNGCFQLINPADPYQIAHPEQVVLIDLINQFTHSSKLNEHMWFMADHGSMYLKHNGNLLFHGCVPVDEKGNFTEWEIDGHTYAGKALFDYFNEVLLDAMHHPTTGDCFNSDIIWYLWCGQDSPLFGKDKMATFESYFLQDTNLTAEKSNPFYQFCDDEAFIKKIKAEFDIPESGHIVIGHTPPTDESPLKAKGNLIMINAGRPKTENEGGYTLLYDSFDMQLIKLNPFVSMNHAINSMEDVAASRKTIERFDERKMVYDTDFGKKIQQHIDDLVAELHDNSEDDVDE</sequence>
<keyword evidence="3 4" id="KW-0119">Carbohydrate metabolism</keyword>
<comment type="catalytic activity">
    <reaction evidence="4">
        <text>beta-D-fructose 1,6-bisphosphate + H2O = beta-D-fructose 6-phosphate + phosphate</text>
        <dbReference type="Rhea" id="RHEA:11064"/>
        <dbReference type="ChEBI" id="CHEBI:15377"/>
        <dbReference type="ChEBI" id="CHEBI:32966"/>
        <dbReference type="ChEBI" id="CHEBI:43474"/>
        <dbReference type="ChEBI" id="CHEBI:57634"/>
        <dbReference type="EC" id="3.1.3.11"/>
    </reaction>
</comment>
<keyword evidence="2 4" id="KW-0464">Manganese</keyword>
<keyword evidence="1 4" id="KW-0378">Hydrolase</keyword>
<gene>
    <name evidence="4" type="primary">fbp</name>
    <name evidence="5" type="ORF">EGT49_07400</name>
</gene>